<dbReference type="SMART" id="SM00267">
    <property type="entry name" value="GGDEF"/>
    <property type="match status" value="1"/>
</dbReference>
<evidence type="ECO:0000313" key="5">
    <source>
        <dbReference type="EMBL" id="MBL7627396.1"/>
    </source>
</evidence>
<dbReference type="InterPro" id="IPR000160">
    <property type="entry name" value="GGDEF_dom"/>
</dbReference>
<gene>
    <name evidence="5" type="ORF">I7412_09480</name>
</gene>
<name>A0A937R8L8_9ACTN</name>
<evidence type="ECO:0000259" key="4">
    <source>
        <dbReference type="PROSITE" id="PS50887"/>
    </source>
</evidence>
<dbReference type="Gene3D" id="3.20.20.450">
    <property type="entry name" value="EAL domain"/>
    <property type="match status" value="1"/>
</dbReference>
<feature type="region of interest" description="Disordered" evidence="1">
    <location>
        <begin position="776"/>
        <end position="802"/>
    </location>
</feature>
<dbReference type="CDD" id="cd01948">
    <property type="entry name" value="EAL"/>
    <property type="match status" value="1"/>
</dbReference>
<protein>
    <submittedName>
        <fullName evidence="5">Diguanylate cyclase</fullName>
    </submittedName>
</protein>
<evidence type="ECO:0000256" key="1">
    <source>
        <dbReference type="SAM" id="MobiDB-lite"/>
    </source>
</evidence>
<proteinExistence type="predicted"/>
<dbReference type="CDD" id="cd01949">
    <property type="entry name" value="GGDEF"/>
    <property type="match status" value="1"/>
</dbReference>
<dbReference type="Pfam" id="PF00563">
    <property type="entry name" value="EAL"/>
    <property type="match status" value="1"/>
</dbReference>
<dbReference type="Proteomes" id="UP000604475">
    <property type="component" value="Unassembled WGS sequence"/>
</dbReference>
<dbReference type="EMBL" id="JAEACQ010000160">
    <property type="protein sequence ID" value="MBL7627396.1"/>
    <property type="molecule type" value="Genomic_DNA"/>
</dbReference>
<dbReference type="PROSITE" id="PS50887">
    <property type="entry name" value="GGDEF"/>
    <property type="match status" value="1"/>
</dbReference>
<feature type="transmembrane region" description="Helical" evidence="2">
    <location>
        <begin position="29"/>
        <end position="51"/>
    </location>
</feature>
<dbReference type="AlphaFoldDB" id="A0A937R8L8"/>
<keyword evidence="2" id="KW-1133">Transmembrane helix</keyword>
<comment type="caution">
    <text evidence="5">The sequence shown here is derived from an EMBL/GenBank/DDBJ whole genome shotgun (WGS) entry which is preliminary data.</text>
</comment>
<dbReference type="PANTHER" id="PTHR44757:SF2">
    <property type="entry name" value="BIOFILM ARCHITECTURE MAINTENANCE PROTEIN MBAA"/>
    <property type="match status" value="1"/>
</dbReference>
<dbReference type="InterPro" id="IPR001633">
    <property type="entry name" value="EAL_dom"/>
</dbReference>
<feature type="compositionally biased region" description="Basic residues" evidence="1">
    <location>
        <begin position="791"/>
        <end position="802"/>
    </location>
</feature>
<organism evidence="5 6">
    <name type="scientific">Frankia nepalensis</name>
    <dbReference type="NCBI Taxonomy" id="1836974"/>
    <lineage>
        <taxon>Bacteria</taxon>
        <taxon>Bacillati</taxon>
        <taxon>Actinomycetota</taxon>
        <taxon>Actinomycetes</taxon>
        <taxon>Frankiales</taxon>
        <taxon>Frankiaceae</taxon>
        <taxon>Frankia</taxon>
    </lineage>
</organism>
<sequence>MRRISSVCALYLLLVTVCSFVLPSRVGAVITACANAIGCLVAATCLVWTGWRARGADRRWRLITGLAAVPLGLTSVWHVRWAFDHGSAVAVNPPTAVDAALLIVALSLAGLLTFPTDPLDSLDRRIGASQNAHRWYVIMVLDSLVVVGAVALLVWSTMLKSLARAQHIDTSGLVSYVVATIGYMILLSGVVLLSTFRRPRSRPVLALLGAGLSVILLCMTIYLFVIVMGGRSISPAVDVLAAAGWTMILLACLVPVPRLAAPAQPCSPQTLWIQAVLPYLAIGAAGGLAAIQLIVDGAIGSVETYVLLGLLLLIMARQMTMLGENTRLLALVRRSQRELHHQAFHDPLTGLANRALFADRLEHTLASRDSGPFALAFCDLDDFKRINDTLGHAAGDELLRITAARLRDAVRSGDTVARLGGDEFALLLEGGGEDPEAVCRRLATTIRTPCTLMGHSRPIGASLGLVLADPTRHPAAETLLRDADLAMYEAKRAGKGGLVVYSSDLSTPESAPQMRADLDRALRADDPDNALEVRYRPVVDLRTWRTVAVETIPCWSRGHLREPAFEPLYRLADEAGLAMPLLDFIFRRVCRDMCARGSRGSRVASVPVFVTVPIDRDLEDTPVAGVADLLADRGLPARSIILTLMSGHGLPDLSVAAPALRRLGARDIRLALDGAGGDQSTLAAWYEVPIQIVRLDRRLTRLGDVSTRGRIDLVREALLALAARLGLTVVATGLDAPAQARSLAAAGCHLGTGPLCGPPRPMEDVFVAAEHRRLGRHGLRPGRGPPVSLLRGRRSRHPRAGP</sequence>
<feature type="transmembrane region" description="Helical" evidence="2">
    <location>
        <begin position="95"/>
        <end position="114"/>
    </location>
</feature>
<dbReference type="SMART" id="SM00052">
    <property type="entry name" value="EAL"/>
    <property type="match status" value="1"/>
</dbReference>
<dbReference type="InterPro" id="IPR052155">
    <property type="entry name" value="Biofilm_reg_signaling"/>
</dbReference>
<feature type="transmembrane region" description="Helical" evidence="2">
    <location>
        <begin position="173"/>
        <end position="193"/>
    </location>
</feature>
<reference evidence="5" key="1">
    <citation type="submission" date="2020-12" db="EMBL/GenBank/DDBJ databases">
        <title>Genomic characterization of non-nitrogen-fixing Frankia strains.</title>
        <authorList>
            <person name="Carlos-Shanley C."/>
            <person name="Guerra T."/>
            <person name="Hahn D."/>
        </authorList>
    </citation>
    <scope>NUCLEOTIDE SEQUENCE</scope>
    <source>
        <strain evidence="5">CN6</strain>
    </source>
</reference>
<keyword evidence="6" id="KW-1185">Reference proteome</keyword>
<dbReference type="PROSITE" id="PS50883">
    <property type="entry name" value="EAL"/>
    <property type="match status" value="1"/>
</dbReference>
<keyword evidence="2" id="KW-0472">Membrane</keyword>
<dbReference type="Gene3D" id="3.30.70.270">
    <property type="match status" value="1"/>
</dbReference>
<feature type="transmembrane region" description="Helical" evidence="2">
    <location>
        <begin position="271"/>
        <end position="291"/>
    </location>
</feature>
<dbReference type="InterPro" id="IPR043128">
    <property type="entry name" value="Rev_trsase/Diguanyl_cyclase"/>
</dbReference>
<feature type="transmembrane region" description="Helical" evidence="2">
    <location>
        <begin position="239"/>
        <end position="259"/>
    </location>
</feature>
<dbReference type="NCBIfam" id="TIGR00254">
    <property type="entry name" value="GGDEF"/>
    <property type="match status" value="1"/>
</dbReference>
<feature type="domain" description="GGDEF" evidence="4">
    <location>
        <begin position="371"/>
        <end position="503"/>
    </location>
</feature>
<feature type="domain" description="EAL" evidence="3">
    <location>
        <begin position="511"/>
        <end position="773"/>
    </location>
</feature>
<feature type="transmembrane region" description="Helical" evidence="2">
    <location>
        <begin position="135"/>
        <end position="158"/>
    </location>
</feature>
<accession>A0A937R8L8</accession>
<keyword evidence="2" id="KW-0812">Transmembrane</keyword>
<feature type="transmembrane region" description="Helical" evidence="2">
    <location>
        <begin position="63"/>
        <end position="83"/>
    </location>
</feature>
<dbReference type="SUPFAM" id="SSF55073">
    <property type="entry name" value="Nucleotide cyclase"/>
    <property type="match status" value="1"/>
</dbReference>
<evidence type="ECO:0000259" key="3">
    <source>
        <dbReference type="PROSITE" id="PS50883"/>
    </source>
</evidence>
<dbReference type="SUPFAM" id="SSF141868">
    <property type="entry name" value="EAL domain-like"/>
    <property type="match status" value="1"/>
</dbReference>
<evidence type="ECO:0000256" key="2">
    <source>
        <dbReference type="SAM" id="Phobius"/>
    </source>
</evidence>
<dbReference type="PANTHER" id="PTHR44757">
    <property type="entry name" value="DIGUANYLATE CYCLASE DGCP"/>
    <property type="match status" value="1"/>
</dbReference>
<evidence type="ECO:0000313" key="6">
    <source>
        <dbReference type="Proteomes" id="UP000604475"/>
    </source>
</evidence>
<dbReference type="Pfam" id="PF00990">
    <property type="entry name" value="GGDEF"/>
    <property type="match status" value="1"/>
</dbReference>
<dbReference type="InterPro" id="IPR035919">
    <property type="entry name" value="EAL_sf"/>
</dbReference>
<feature type="transmembrane region" description="Helical" evidence="2">
    <location>
        <begin position="205"/>
        <end position="227"/>
    </location>
</feature>
<dbReference type="InterPro" id="IPR029787">
    <property type="entry name" value="Nucleotide_cyclase"/>
</dbReference>